<evidence type="ECO:0000259" key="2">
    <source>
        <dbReference type="PROSITE" id="PS50089"/>
    </source>
</evidence>
<gene>
    <name evidence="3" type="ORF">KOI35_14590</name>
</gene>
<protein>
    <recommendedName>
        <fullName evidence="2">RING-type domain-containing protein</fullName>
    </recommendedName>
</protein>
<dbReference type="NCBIfam" id="NF041916">
    <property type="entry name" value="RING_SCO0854"/>
    <property type="match status" value="1"/>
</dbReference>
<name>A0ABS5YPU6_9ACTN</name>
<dbReference type="InterPro" id="IPR003325">
    <property type="entry name" value="TerD"/>
</dbReference>
<dbReference type="Proteomes" id="UP001519654">
    <property type="component" value="Unassembled WGS sequence"/>
</dbReference>
<dbReference type="CDD" id="cd06974">
    <property type="entry name" value="TerD_like"/>
    <property type="match status" value="1"/>
</dbReference>
<organism evidence="3 4">
    <name type="scientific">Paractinoplanes bogorensis</name>
    <dbReference type="NCBI Taxonomy" id="1610840"/>
    <lineage>
        <taxon>Bacteria</taxon>
        <taxon>Bacillati</taxon>
        <taxon>Actinomycetota</taxon>
        <taxon>Actinomycetes</taxon>
        <taxon>Micromonosporales</taxon>
        <taxon>Micromonosporaceae</taxon>
        <taxon>Paractinoplanes</taxon>
    </lineage>
</organism>
<dbReference type="InterPro" id="IPR013083">
    <property type="entry name" value="Znf_RING/FYVE/PHD"/>
</dbReference>
<comment type="caution">
    <text evidence="3">The sequence shown here is derived from an EMBL/GenBank/DDBJ whole genome shotgun (WGS) entry which is preliminary data.</text>
</comment>
<sequence length="916" mass="98560">MDPLAVVLLRRTGRVAVDIRGEAPDDGAGWVAALEADLAERGWVLRDDLRTAATAMPSLDRIRWADWLLATVDEMAGADRPMAPLYRRFPDTPRDTDAVYVQRLLAHLFAMPGAPCVLCGDDDQGEPLDPCGHLVCPKCFSPYEVSACPICGRRLTGDNDYLTIAEPATATAARTPPPWPMRLAALETDPRAAAVRLRDQLVARPAALSEADRADLRVLIGATVPGRLDWLPAEVPVRETLAVVIAWALLDAPLELDELLAAAGSRWDTATDVARTLWAYSGGDPGLVLPRKPQPGGPRSAWRPGHEPVVAVPAPRVRALPRPLRRAVLAHLDARGTANAAEDMLRHPAIWKRLAERLHPFEQVTAHPAAAVAFAALRASRTPREGALGAAILAAFERDPEHLTLTTHPDDRIGVRLRTHASLVERAVADGDVPEAVRLLAQRPGELWRRVDQLLRASDDPAPVLAALKATAGRVSAGVLASAAAALAGRDRTVRANAEQLAATATARAGARARTERVHDEPLVVNVGSALREATRRLLGGHDTAAPDAPETGGIVGGRPGPGMPRRVFFPRGSVTTTWTEPERRARLTVSAIQAVRETVDAELTARAARLGRFDVALIDEGLAEVPAPMRERAASAQTAGWPRGSVRELPEADVLRLFLHWEEPAETRVDLDLSCVFFDARWRRIGHCDYTELRFRQDAAVHSGDLTSAPGPLGATEFLDLDLTLLRVVDVRYVVPTVLSFNAVPFEQMTEAFAGLMLPEAEGAQFDGARVLQRFALSGDARMMMPMVIDVEDRRLLWTDLTLPGGGYGHSVGRHVDQMARAAADQWDHFTGGHRTRLLDLARWHAAGRAGQVLSVGDDRPDLSGSSVLAAVVDASSLPSPVGPGSVALTVTGRAAEPWTQVAAADLLGELSPGE</sequence>
<dbReference type="InterPro" id="IPR051324">
    <property type="entry name" value="Stress/Tellurium_Resist"/>
</dbReference>
<dbReference type="InterPro" id="IPR001841">
    <property type="entry name" value="Znf_RING"/>
</dbReference>
<dbReference type="SUPFAM" id="SSF57850">
    <property type="entry name" value="RING/U-box"/>
    <property type="match status" value="1"/>
</dbReference>
<reference evidence="3 4" key="1">
    <citation type="submission" date="2021-06" db="EMBL/GenBank/DDBJ databases">
        <title>Actinoplanes lichenicola sp. nov., and Actinoplanes ovalisporus sp. nov., isolated from lichen in Thailand.</title>
        <authorList>
            <person name="Saeng-In P."/>
            <person name="Kanchanasin P."/>
            <person name="Yuki M."/>
            <person name="Kudo T."/>
            <person name="Ohkuma M."/>
            <person name="Phongsopitanun W."/>
            <person name="Tanasupawat S."/>
        </authorList>
    </citation>
    <scope>NUCLEOTIDE SEQUENCE [LARGE SCALE GENOMIC DNA]</scope>
    <source>
        <strain evidence="3 4">NBRC 110975</strain>
    </source>
</reference>
<dbReference type="Pfam" id="PF14447">
    <property type="entry name" value="Prok-RING_4"/>
    <property type="match status" value="1"/>
</dbReference>
<dbReference type="PANTHER" id="PTHR32097">
    <property type="entry name" value="CAMP-BINDING PROTEIN 1-RELATED"/>
    <property type="match status" value="1"/>
</dbReference>
<evidence type="ECO:0000313" key="3">
    <source>
        <dbReference type="EMBL" id="MBU2664728.1"/>
    </source>
</evidence>
<evidence type="ECO:0000256" key="1">
    <source>
        <dbReference type="SAM" id="MobiDB-lite"/>
    </source>
</evidence>
<dbReference type="Gene3D" id="2.60.60.30">
    <property type="entry name" value="sav2460 like domains"/>
    <property type="match status" value="1"/>
</dbReference>
<feature type="region of interest" description="Disordered" evidence="1">
    <location>
        <begin position="541"/>
        <end position="566"/>
    </location>
</feature>
<keyword evidence="4" id="KW-1185">Reference proteome</keyword>
<accession>A0ABS5YPU6</accession>
<dbReference type="Gene3D" id="3.30.40.10">
    <property type="entry name" value="Zinc/RING finger domain, C3HC4 (zinc finger)"/>
    <property type="match status" value="1"/>
</dbReference>
<proteinExistence type="predicted"/>
<evidence type="ECO:0000313" key="4">
    <source>
        <dbReference type="Proteomes" id="UP001519654"/>
    </source>
</evidence>
<dbReference type="EMBL" id="JAHKKG010000004">
    <property type="protein sequence ID" value="MBU2664728.1"/>
    <property type="molecule type" value="Genomic_DNA"/>
</dbReference>
<dbReference type="PROSITE" id="PS50089">
    <property type="entry name" value="ZF_RING_2"/>
    <property type="match status" value="1"/>
</dbReference>
<feature type="domain" description="RING-type" evidence="2">
    <location>
        <begin position="116"/>
        <end position="151"/>
    </location>
</feature>
<dbReference type="RefSeq" id="WP_215787592.1">
    <property type="nucleotide sequence ID" value="NZ_JAHKKG010000004.1"/>
</dbReference>
<dbReference type="PANTHER" id="PTHR32097:SF18">
    <property type="entry name" value="RING-TYPE DOMAIN-CONTAINING PROTEIN"/>
    <property type="match status" value="1"/>
</dbReference>